<keyword evidence="3" id="KW-1185">Reference proteome</keyword>
<dbReference type="AlphaFoldDB" id="A0A2P4UPX2"/>
<evidence type="ECO:0000313" key="3">
    <source>
        <dbReference type="Proteomes" id="UP000242367"/>
    </source>
</evidence>
<name>A0A2P4UPX2_9ACTN</name>
<feature type="region of interest" description="Disordered" evidence="1">
    <location>
        <begin position="1"/>
        <end position="30"/>
    </location>
</feature>
<proteinExistence type="predicted"/>
<evidence type="ECO:0000256" key="1">
    <source>
        <dbReference type="SAM" id="MobiDB-lite"/>
    </source>
</evidence>
<dbReference type="Proteomes" id="UP000242367">
    <property type="component" value="Unassembled WGS sequence"/>
</dbReference>
<gene>
    <name evidence="2" type="ORF">BTM25_14720</name>
</gene>
<protein>
    <submittedName>
        <fullName evidence="2">Uncharacterized protein</fullName>
    </submittedName>
</protein>
<dbReference type="RefSeq" id="WP_103561934.1">
    <property type="nucleotide sequence ID" value="NZ_MTBP01000001.1"/>
</dbReference>
<reference evidence="2 3" key="1">
    <citation type="journal article" date="2017" name="Chemistry">
        <title>Isolation, Biosynthesis and Chemical Modifications of Rubterolones A-F: Rare Tropolone Alkaloids from Actinomadura sp. 5-2.</title>
        <authorList>
            <person name="Guo H."/>
            <person name="Benndorf R."/>
            <person name="Leichnitz D."/>
            <person name="Klassen J.L."/>
            <person name="Vollmers J."/>
            <person name="Gorls H."/>
            <person name="Steinacker M."/>
            <person name="Weigel C."/>
            <person name="Dahse H.M."/>
            <person name="Kaster A.K."/>
            <person name="de Beer Z.W."/>
            <person name="Poulsen M."/>
            <person name="Beemelmanns C."/>
        </authorList>
    </citation>
    <scope>NUCLEOTIDE SEQUENCE [LARGE SCALE GENOMIC DNA]</scope>
    <source>
        <strain evidence="2 3">5-2</strain>
    </source>
</reference>
<evidence type="ECO:0000313" key="2">
    <source>
        <dbReference type="EMBL" id="POM27064.1"/>
    </source>
</evidence>
<comment type="caution">
    <text evidence="2">The sequence shown here is derived from an EMBL/GenBank/DDBJ whole genome shotgun (WGS) entry which is preliminary data.</text>
</comment>
<dbReference type="EMBL" id="MTBP01000001">
    <property type="protein sequence ID" value="POM27064.1"/>
    <property type="molecule type" value="Genomic_DNA"/>
</dbReference>
<organism evidence="2 3">
    <name type="scientific">Actinomadura rubteroloni</name>
    <dbReference type="NCBI Taxonomy" id="1926885"/>
    <lineage>
        <taxon>Bacteria</taxon>
        <taxon>Bacillati</taxon>
        <taxon>Actinomycetota</taxon>
        <taxon>Actinomycetes</taxon>
        <taxon>Streptosporangiales</taxon>
        <taxon>Thermomonosporaceae</taxon>
        <taxon>Actinomadura</taxon>
    </lineage>
</organism>
<accession>A0A2P4UPX2</accession>
<sequence>MAGNDREDPTGAALRAARLTSVSGDDREDPTGAALRVALAGTVPPDNRFEAEIEAALARLR</sequence>